<gene>
    <name evidence="7" type="ORF">PTTW11_11139</name>
</gene>
<evidence type="ECO:0000256" key="3">
    <source>
        <dbReference type="ARBA" id="ARBA00022723"/>
    </source>
</evidence>
<dbReference type="PRINTS" id="PR00463">
    <property type="entry name" value="EP450I"/>
</dbReference>
<evidence type="ECO:0000256" key="4">
    <source>
        <dbReference type="ARBA" id="ARBA00023004"/>
    </source>
</evidence>
<protein>
    <submittedName>
        <fullName evidence="7">CypX</fullName>
    </submittedName>
</protein>
<proteinExistence type="inferred from homology"/>
<name>A0A6S6WFQ8_9PLEO</name>
<keyword evidence="6" id="KW-0560">Oxidoreductase</keyword>
<dbReference type="InterPro" id="IPR001128">
    <property type="entry name" value="Cyt_P450"/>
</dbReference>
<evidence type="ECO:0000256" key="1">
    <source>
        <dbReference type="ARBA" id="ARBA00001971"/>
    </source>
</evidence>
<keyword evidence="6" id="KW-0503">Monooxygenase</keyword>
<dbReference type="AlphaFoldDB" id="A0A6S6WFQ8"/>
<dbReference type="InterPro" id="IPR017972">
    <property type="entry name" value="Cyt_P450_CS"/>
</dbReference>
<dbReference type="PROSITE" id="PS00086">
    <property type="entry name" value="CYTOCHROME_P450"/>
    <property type="match status" value="1"/>
</dbReference>
<dbReference type="GO" id="GO:0005506">
    <property type="term" value="F:iron ion binding"/>
    <property type="evidence" value="ECO:0007669"/>
    <property type="project" value="InterPro"/>
</dbReference>
<dbReference type="Proteomes" id="UP000472372">
    <property type="component" value="Chromosome 12"/>
</dbReference>
<dbReference type="InterPro" id="IPR002401">
    <property type="entry name" value="Cyt_P450_E_grp-I"/>
</dbReference>
<organism evidence="7 8">
    <name type="scientific">Pyrenophora teres f. teres</name>
    <dbReference type="NCBI Taxonomy" id="97479"/>
    <lineage>
        <taxon>Eukaryota</taxon>
        <taxon>Fungi</taxon>
        <taxon>Dikarya</taxon>
        <taxon>Ascomycota</taxon>
        <taxon>Pezizomycotina</taxon>
        <taxon>Dothideomycetes</taxon>
        <taxon>Pleosporomycetidae</taxon>
        <taxon>Pleosporales</taxon>
        <taxon>Pleosporineae</taxon>
        <taxon>Pleosporaceae</taxon>
        <taxon>Pyrenophora</taxon>
    </lineage>
</organism>
<dbReference type="PRINTS" id="PR00385">
    <property type="entry name" value="P450"/>
</dbReference>
<evidence type="ECO:0000256" key="6">
    <source>
        <dbReference type="RuleBase" id="RU000461"/>
    </source>
</evidence>
<evidence type="ECO:0000313" key="8">
    <source>
        <dbReference type="Proteomes" id="UP000472372"/>
    </source>
</evidence>
<accession>A0A6S6WFQ8</accession>
<reference evidence="7" key="1">
    <citation type="submission" date="2021-02" db="EMBL/GenBank/DDBJ databases">
        <authorList>
            <person name="Syme A R."/>
            <person name="Syme A R."/>
            <person name="Moolhuijzen P."/>
        </authorList>
    </citation>
    <scope>NUCLEOTIDE SEQUENCE</scope>
    <source>
        <strain evidence="7">W1-1</strain>
    </source>
</reference>
<sequence length="587" mass="65043">MGSLSAGLITLTLLYVASRLWHLNYNYRAARATGLPMVICPYDPDSVFHAILSVPLRPVFRFLLPSPLFAIVELSIWGWEFRDKAAIHEKLGPAFIFVTTGLNRLVCADPYMAHAIMMKRKDFVHTEITYKAMGFLGANIITAKDDSWSRQRRIVAPALSERISQEVWTESMEQASSLVNTLLLPSTSHSAEKGSEAITGLRAIAMNVLVRIAYGYSKPFSLPHSSAQPSARVSYVDAISLCTELLVLAAFIPGILLRLPIMPRLLQTLGAAVKQLPDLTRDMLDQERSNSSSTLSNGRSTIMSTLVCLSDQGKDKSLKESRFPVEMNHQKTEASSTGSLYLTEEEIVGNLFIFTAAGFDTTANTMSYAITLLAAYPEWQTWIQAEIDTVLGDSLGGIDGKSPLPEYRTVFPKMKRCLAVMLETLRLYPPVTLLMRSTTTPQKIPFEHSSTTSFHLPAPCTVYVNTVALHTSSSIWGPDALEFNPSRWLRPVSGEGAELELVAPPPGTYLPWSVGPRTCPGQKMSQVEFVAVIVTLFRRCTAQPIVRIGESMQQAKQRLLDLTQDSQAGLTLQMNQPKEVTLKWKKR</sequence>
<dbReference type="Gene3D" id="1.10.630.10">
    <property type="entry name" value="Cytochrome P450"/>
    <property type="match status" value="1"/>
</dbReference>
<keyword evidence="5 6" id="KW-0349">Heme</keyword>
<keyword evidence="4 5" id="KW-0408">Iron</keyword>
<dbReference type="InterPro" id="IPR050121">
    <property type="entry name" value="Cytochrome_P450_monoxygenase"/>
</dbReference>
<dbReference type="GO" id="GO:0016705">
    <property type="term" value="F:oxidoreductase activity, acting on paired donors, with incorporation or reduction of molecular oxygen"/>
    <property type="evidence" value="ECO:0007669"/>
    <property type="project" value="InterPro"/>
</dbReference>
<evidence type="ECO:0000313" key="7">
    <source>
        <dbReference type="EMBL" id="CAE7219176.1"/>
    </source>
</evidence>
<dbReference type="EMBL" id="HG992988">
    <property type="protein sequence ID" value="CAE7219176.1"/>
    <property type="molecule type" value="Genomic_DNA"/>
</dbReference>
<dbReference type="GO" id="GO:0020037">
    <property type="term" value="F:heme binding"/>
    <property type="evidence" value="ECO:0007669"/>
    <property type="project" value="InterPro"/>
</dbReference>
<dbReference type="Pfam" id="PF00067">
    <property type="entry name" value="p450"/>
    <property type="match status" value="1"/>
</dbReference>
<keyword evidence="3 5" id="KW-0479">Metal-binding</keyword>
<comment type="cofactor">
    <cofactor evidence="1 5">
        <name>heme</name>
        <dbReference type="ChEBI" id="CHEBI:30413"/>
    </cofactor>
</comment>
<dbReference type="GO" id="GO:0004497">
    <property type="term" value="F:monooxygenase activity"/>
    <property type="evidence" value="ECO:0007669"/>
    <property type="project" value="UniProtKB-KW"/>
</dbReference>
<dbReference type="PANTHER" id="PTHR24305:SF166">
    <property type="entry name" value="CYTOCHROME P450 12A4, MITOCHONDRIAL-RELATED"/>
    <property type="match status" value="1"/>
</dbReference>
<evidence type="ECO:0000256" key="2">
    <source>
        <dbReference type="ARBA" id="ARBA00010617"/>
    </source>
</evidence>
<dbReference type="CDD" id="cd11070">
    <property type="entry name" value="CYP56-like"/>
    <property type="match status" value="1"/>
</dbReference>
<evidence type="ECO:0000256" key="5">
    <source>
        <dbReference type="PIRSR" id="PIRSR602401-1"/>
    </source>
</evidence>
<dbReference type="SUPFAM" id="SSF48264">
    <property type="entry name" value="Cytochrome P450"/>
    <property type="match status" value="1"/>
</dbReference>
<feature type="binding site" description="axial binding residue" evidence="5">
    <location>
        <position position="519"/>
    </location>
    <ligand>
        <name>heme</name>
        <dbReference type="ChEBI" id="CHEBI:30413"/>
    </ligand>
    <ligandPart>
        <name>Fe</name>
        <dbReference type="ChEBI" id="CHEBI:18248"/>
    </ligandPart>
</feature>
<dbReference type="PANTHER" id="PTHR24305">
    <property type="entry name" value="CYTOCHROME P450"/>
    <property type="match status" value="1"/>
</dbReference>
<comment type="similarity">
    <text evidence="2 6">Belongs to the cytochrome P450 family.</text>
</comment>
<dbReference type="InterPro" id="IPR036396">
    <property type="entry name" value="Cyt_P450_sf"/>
</dbReference>